<organism evidence="1">
    <name type="scientific">Myoviridae sp. ct5Tq8</name>
    <dbReference type="NCBI Taxonomy" id="2826612"/>
    <lineage>
        <taxon>Viruses</taxon>
        <taxon>Duplodnaviria</taxon>
        <taxon>Heunggongvirae</taxon>
        <taxon>Uroviricota</taxon>
        <taxon>Caudoviricetes</taxon>
    </lineage>
</organism>
<accession>A0A8S5NEK0</accession>
<evidence type="ECO:0000313" key="1">
    <source>
        <dbReference type="EMBL" id="DAD92523.1"/>
    </source>
</evidence>
<dbReference type="EMBL" id="BK015138">
    <property type="protein sequence ID" value="DAD92523.1"/>
    <property type="molecule type" value="Genomic_DNA"/>
</dbReference>
<reference evidence="1" key="1">
    <citation type="journal article" date="2021" name="Proc. Natl. Acad. Sci. U.S.A.">
        <title>A Catalog of Tens of Thousands of Viruses from Human Metagenomes Reveals Hidden Associations with Chronic Diseases.</title>
        <authorList>
            <person name="Tisza M.J."/>
            <person name="Buck C.B."/>
        </authorList>
    </citation>
    <scope>NUCLEOTIDE SEQUENCE</scope>
    <source>
        <strain evidence="1">Ct5Tq8</strain>
    </source>
</reference>
<sequence length="66" mass="7693">MASVMDTRAEIMQIVYGGIRQGSVTVQLQNHYQKPFDRIRIGNTTYKVDYTRKLRVKQTFILSEVV</sequence>
<name>A0A8S5NEK0_9CAUD</name>
<proteinExistence type="predicted"/>
<protein>
    <submittedName>
        <fullName evidence="1">Uncharacterized protein</fullName>
    </submittedName>
</protein>